<dbReference type="AlphaFoldDB" id="A0AAV4QZS4"/>
<organism evidence="1 2">
    <name type="scientific">Caerostris extrusa</name>
    <name type="common">Bark spider</name>
    <name type="synonym">Caerostris bankana</name>
    <dbReference type="NCBI Taxonomy" id="172846"/>
    <lineage>
        <taxon>Eukaryota</taxon>
        <taxon>Metazoa</taxon>
        <taxon>Ecdysozoa</taxon>
        <taxon>Arthropoda</taxon>
        <taxon>Chelicerata</taxon>
        <taxon>Arachnida</taxon>
        <taxon>Araneae</taxon>
        <taxon>Araneomorphae</taxon>
        <taxon>Entelegynae</taxon>
        <taxon>Araneoidea</taxon>
        <taxon>Araneidae</taxon>
        <taxon>Caerostris</taxon>
    </lineage>
</organism>
<gene>
    <name evidence="1" type="ORF">CEXT_117621</name>
</gene>
<accession>A0AAV4QZS4</accession>
<sequence length="117" mass="13788">MRCGSLLWTEKRVLKGKEAKRRRGGCLLCANEWSAAPERNGSFPFILWKGLIFAQFETMYLKSVLFDNILIQFLNRLVKLQPICLKEFHCLKTGYEEIDSNEIEFIRRLRSLQFPET</sequence>
<reference evidence="1 2" key="1">
    <citation type="submission" date="2021-06" db="EMBL/GenBank/DDBJ databases">
        <title>Caerostris extrusa draft genome.</title>
        <authorList>
            <person name="Kono N."/>
            <person name="Arakawa K."/>
        </authorList>
    </citation>
    <scope>NUCLEOTIDE SEQUENCE [LARGE SCALE GENOMIC DNA]</scope>
</reference>
<name>A0AAV4QZS4_CAEEX</name>
<evidence type="ECO:0000313" key="1">
    <source>
        <dbReference type="EMBL" id="GIY13806.1"/>
    </source>
</evidence>
<evidence type="ECO:0000313" key="2">
    <source>
        <dbReference type="Proteomes" id="UP001054945"/>
    </source>
</evidence>
<keyword evidence="2" id="KW-1185">Reference proteome</keyword>
<comment type="caution">
    <text evidence="1">The sequence shown here is derived from an EMBL/GenBank/DDBJ whole genome shotgun (WGS) entry which is preliminary data.</text>
</comment>
<protein>
    <submittedName>
        <fullName evidence="1">Uncharacterized protein</fullName>
    </submittedName>
</protein>
<dbReference type="EMBL" id="BPLR01007003">
    <property type="protein sequence ID" value="GIY13806.1"/>
    <property type="molecule type" value="Genomic_DNA"/>
</dbReference>
<proteinExistence type="predicted"/>
<dbReference type="Proteomes" id="UP001054945">
    <property type="component" value="Unassembled WGS sequence"/>
</dbReference>